<sequence length="597" mass="67414">RNATQLAEAAAIGAAFGFAPEAFGAVKKGFFDAVYRLTPAEDEGGILSGFRSKVGNAILHGYTPSESLPGGEVLTSVEGYGDVRGIPRDTLKATVGGSELFSEFGGQRALLTHTTTFDFGENAEWTLKGGGPRPGDTRDFYLAPPEERGGEAVSYDFYGGRTGERDIPTRWSLGKRPVIRQLLFDQEVSTLRPDAGEDYLSFRWREGTEGAGRVNVPHENWFYGHEELGGAQKWGFEWQLTAPASYRSQLFDPEGNPLVDQMGRPLTDMYVATPPSPNAEPDITVEIEGKTTPMYKVRNIFRLKGDEALYDAEGKLIETYQYEGSKLVTGEKLGWTIKQTLPEGRLGEIPILRTLFSDFTKTEFLEARIEPVDAAATTEEVEEGEANQSDAGGGEATRELDVEDYNRRLMEDQEARVATLEDRYTLIPIFGARTAEKDMGRVGRGRNDGREPREQDWDWRWWRRDGGLGWREPRGRTPEREPRGRTPEREPRGRTPEREPRGRTPEREPRGRTPEREPRGRTPSLRRNTPQYIRLFWVRPPSWKKKITYPLLKPTFSFVLPPLWQPLPKTNLKGVENPFYRELAHPLAVDPLEAFFS</sequence>
<organism evidence="2 3">
    <name type="scientific">Candidatus Marsarchaeota G2 archaeon BE_D</name>
    <dbReference type="NCBI Taxonomy" id="1978158"/>
    <lineage>
        <taxon>Archaea</taxon>
        <taxon>Candidatus Marsarchaeota</taxon>
        <taxon>Candidatus Marsarchaeota group 2</taxon>
    </lineage>
</organism>
<evidence type="ECO:0000256" key="1">
    <source>
        <dbReference type="SAM" id="MobiDB-lite"/>
    </source>
</evidence>
<name>A0A2R6C9G5_9ARCH</name>
<dbReference type="EMBL" id="NEXF01000232">
    <property type="protein sequence ID" value="PSO07545.1"/>
    <property type="molecule type" value="Genomic_DNA"/>
</dbReference>
<feature type="region of interest" description="Disordered" evidence="1">
    <location>
        <begin position="470"/>
        <end position="526"/>
    </location>
</feature>
<feature type="region of interest" description="Disordered" evidence="1">
    <location>
        <begin position="373"/>
        <end position="397"/>
    </location>
</feature>
<protein>
    <submittedName>
        <fullName evidence="2">Uncharacterized protein</fullName>
    </submittedName>
</protein>
<dbReference type="AlphaFoldDB" id="A0A2R6C9G5"/>
<dbReference type="Proteomes" id="UP000242015">
    <property type="component" value="Unassembled WGS sequence"/>
</dbReference>
<accession>A0A2R6C9G5</accession>
<feature type="non-terminal residue" evidence="2">
    <location>
        <position position="1"/>
    </location>
</feature>
<evidence type="ECO:0000313" key="3">
    <source>
        <dbReference type="Proteomes" id="UP000242015"/>
    </source>
</evidence>
<proteinExistence type="predicted"/>
<feature type="compositionally biased region" description="Basic and acidic residues" evidence="1">
    <location>
        <begin position="470"/>
        <end position="520"/>
    </location>
</feature>
<comment type="caution">
    <text evidence="2">The sequence shown here is derived from an EMBL/GenBank/DDBJ whole genome shotgun (WGS) entry which is preliminary data.</text>
</comment>
<evidence type="ECO:0000313" key="2">
    <source>
        <dbReference type="EMBL" id="PSO07545.1"/>
    </source>
</evidence>
<reference evidence="2 3" key="1">
    <citation type="submission" date="2017-04" db="EMBL/GenBank/DDBJ databases">
        <title>Novel microbial lineages endemic to geothermal iron-oxide mats fill important gaps in the evolutionary history of Archaea.</title>
        <authorList>
            <person name="Jay Z.J."/>
            <person name="Beam J.P."/>
            <person name="Dlakic M."/>
            <person name="Rusch D.B."/>
            <person name="Kozubal M.A."/>
            <person name="Inskeep W.P."/>
        </authorList>
    </citation>
    <scope>NUCLEOTIDE SEQUENCE [LARGE SCALE GENOMIC DNA]</scope>
    <source>
        <strain evidence="2">BE_D</strain>
    </source>
</reference>
<gene>
    <name evidence="2" type="ORF">B9Q04_10360</name>
</gene>